<proteinExistence type="predicted"/>
<feature type="domain" description="Phosphatidate phosphatase APP1 catalytic" evidence="1">
    <location>
        <begin position="164"/>
        <end position="321"/>
    </location>
</feature>
<evidence type="ECO:0000259" key="1">
    <source>
        <dbReference type="Pfam" id="PF09949"/>
    </source>
</evidence>
<dbReference type="AlphaFoldDB" id="A0A6J4QRX6"/>
<name>A0A6J4QRX6_9ACTN</name>
<dbReference type="PANTHER" id="PTHR28208:SF3">
    <property type="entry name" value="PHOSPHATIDATE PHOSPHATASE APP1"/>
    <property type="match status" value="1"/>
</dbReference>
<evidence type="ECO:0000313" key="2">
    <source>
        <dbReference type="EMBL" id="CAA9453334.1"/>
    </source>
</evidence>
<dbReference type="InterPro" id="IPR019236">
    <property type="entry name" value="APP1_cat"/>
</dbReference>
<dbReference type="PANTHER" id="PTHR28208">
    <property type="entry name" value="PHOSPHATIDATE PHOSPHATASE APP1"/>
    <property type="match status" value="1"/>
</dbReference>
<accession>A0A6J4QRX6</accession>
<organism evidence="2">
    <name type="scientific">uncultured Rubrobacteraceae bacterium</name>
    <dbReference type="NCBI Taxonomy" id="349277"/>
    <lineage>
        <taxon>Bacteria</taxon>
        <taxon>Bacillati</taxon>
        <taxon>Actinomycetota</taxon>
        <taxon>Rubrobacteria</taxon>
        <taxon>Rubrobacterales</taxon>
        <taxon>Rubrobacteraceae</taxon>
        <taxon>environmental samples</taxon>
    </lineage>
</organism>
<dbReference type="Pfam" id="PF09949">
    <property type="entry name" value="APP1_cat"/>
    <property type="match status" value="1"/>
</dbReference>
<protein>
    <recommendedName>
        <fullName evidence="1">Phosphatidate phosphatase APP1 catalytic domain-containing protein</fullName>
    </recommendedName>
</protein>
<dbReference type="InterPro" id="IPR052935">
    <property type="entry name" value="Mg2+_PAP"/>
</dbReference>
<dbReference type="GO" id="GO:0008195">
    <property type="term" value="F:phosphatidate phosphatase activity"/>
    <property type="evidence" value="ECO:0007669"/>
    <property type="project" value="InterPro"/>
</dbReference>
<dbReference type="EMBL" id="CADCVE010000037">
    <property type="protein sequence ID" value="CAA9453334.1"/>
    <property type="molecule type" value="Genomic_DNA"/>
</dbReference>
<reference evidence="2" key="1">
    <citation type="submission" date="2020-02" db="EMBL/GenBank/DDBJ databases">
        <authorList>
            <person name="Meier V. D."/>
        </authorList>
    </citation>
    <scope>NUCLEOTIDE SEQUENCE</scope>
    <source>
        <strain evidence="2">AVDCRST_MAG28</strain>
    </source>
</reference>
<sequence>MPGWKGMIVAVEREVERGFDWLRLRLKRRRGRRAPVEILSYRGHGTRDRLFLKGRVLETVDLAPATANDSWRRNLRNMSRRFLSSEIPHALMRGSLKTSHSLLEVEATADTEGFFDLRFELSEPLKGDTGWYPVEIELLAPRWGKDQEPVRAAGSVLVPEGARFGVISDLDDTVVQSSATDLLKMARLTLLGNAHTRLPFEGVAGFYQALQNGWSRGYDGGRGEFNPIFYVSSSPWNLYDLLEDFLDVHGVPAGPLFLKDWGRRTIRDHERHKLGIIRTLLATYPGLPFVLIGDSGEKDPEIYRQIVLEHPGRIRAIYIRDVTTKERDAAVHAIAAELRTLGVEMLLTVRTAEAAEHAARTGLIAPDAAPAPGV</sequence>
<gene>
    <name evidence="2" type="ORF">AVDCRST_MAG28-2046</name>
</gene>